<dbReference type="PROSITE" id="PS01167">
    <property type="entry name" value="RIBOSOMAL_L17"/>
    <property type="match status" value="1"/>
</dbReference>
<dbReference type="NCBIfam" id="TIGR00059">
    <property type="entry name" value="L17"/>
    <property type="match status" value="1"/>
</dbReference>
<name>A0A7C4TIR9_UNCKA</name>
<sequence length="171" mass="19306">MRHNVVTKTFNRDTEHRKAMIKNLASSLVENESLKTTVSKAKYLRPYIEKLITKARLGGINAIKSAIVGLGSESLARKLVNEIAPRYLNRMGGYTRIVRLSKRIGDMAEIARIEFVSKKEAKEEKAAKKPESKTKTKVEKLEKDKTEAPKQTKEKPVKKRAVKISQEVTNG</sequence>
<gene>
    <name evidence="4" type="primary">rplQ</name>
    <name evidence="7" type="ORF">ENR63_00575</name>
</gene>
<protein>
    <recommendedName>
        <fullName evidence="4">Large ribosomal subunit protein bL17</fullName>
    </recommendedName>
</protein>
<keyword evidence="3 4" id="KW-0687">Ribonucleoprotein</keyword>
<evidence type="ECO:0000256" key="4">
    <source>
        <dbReference type="HAMAP-Rule" id="MF_01368"/>
    </source>
</evidence>
<evidence type="ECO:0000313" key="7">
    <source>
        <dbReference type="EMBL" id="HGW29409.1"/>
    </source>
</evidence>
<comment type="similarity">
    <text evidence="1 4 5">Belongs to the bacterial ribosomal protein bL17 family.</text>
</comment>
<evidence type="ECO:0000256" key="6">
    <source>
        <dbReference type="SAM" id="MobiDB-lite"/>
    </source>
</evidence>
<dbReference type="InterPro" id="IPR000456">
    <property type="entry name" value="Ribosomal_bL17"/>
</dbReference>
<feature type="compositionally biased region" description="Basic and acidic residues" evidence="6">
    <location>
        <begin position="121"/>
        <end position="155"/>
    </location>
</feature>
<dbReference type="GO" id="GO:0022625">
    <property type="term" value="C:cytosolic large ribosomal subunit"/>
    <property type="evidence" value="ECO:0007669"/>
    <property type="project" value="TreeGrafter"/>
</dbReference>
<comment type="subunit">
    <text evidence="4">Part of the 50S ribosomal subunit. Contacts protein L32.</text>
</comment>
<evidence type="ECO:0000256" key="1">
    <source>
        <dbReference type="ARBA" id="ARBA00008777"/>
    </source>
</evidence>
<dbReference type="AlphaFoldDB" id="A0A7C4TIR9"/>
<dbReference type="HAMAP" id="MF_01368">
    <property type="entry name" value="Ribosomal_bL17"/>
    <property type="match status" value="1"/>
</dbReference>
<accession>A0A7C4TIR9</accession>
<evidence type="ECO:0000256" key="5">
    <source>
        <dbReference type="RuleBase" id="RU000660"/>
    </source>
</evidence>
<dbReference type="InterPro" id="IPR047859">
    <property type="entry name" value="Ribosomal_bL17_CS"/>
</dbReference>
<dbReference type="GO" id="GO:0003735">
    <property type="term" value="F:structural constituent of ribosome"/>
    <property type="evidence" value="ECO:0007669"/>
    <property type="project" value="InterPro"/>
</dbReference>
<evidence type="ECO:0000256" key="3">
    <source>
        <dbReference type="ARBA" id="ARBA00023274"/>
    </source>
</evidence>
<dbReference type="GO" id="GO:0006412">
    <property type="term" value="P:translation"/>
    <property type="evidence" value="ECO:0007669"/>
    <property type="project" value="UniProtKB-UniRule"/>
</dbReference>
<dbReference type="SUPFAM" id="SSF64263">
    <property type="entry name" value="Prokaryotic ribosomal protein L17"/>
    <property type="match status" value="1"/>
</dbReference>
<keyword evidence="2 4" id="KW-0689">Ribosomal protein</keyword>
<evidence type="ECO:0000256" key="2">
    <source>
        <dbReference type="ARBA" id="ARBA00022980"/>
    </source>
</evidence>
<dbReference type="PANTHER" id="PTHR14413:SF16">
    <property type="entry name" value="LARGE RIBOSOMAL SUBUNIT PROTEIN BL17M"/>
    <property type="match status" value="1"/>
</dbReference>
<organism evidence="7">
    <name type="scientific">candidate division WWE3 bacterium</name>
    <dbReference type="NCBI Taxonomy" id="2053526"/>
    <lineage>
        <taxon>Bacteria</taxon>
        <taxon>Katanobacteria</taxon>
    </lineage>
</organism>
<dbReference type="InterPro" id="IPR036373">
    <property type="entry name" value="Ribosomal_bL17_sf"/>
</dbReference>
<comment type="caution">
    <text evidence="7">The sequence shown here is derived from an EMBL/GenBank/DDBJ whole genome shotgun (WGS) entry which is preliminary data.</text>
</comment>
<dbReference type="Pfam" id="PF01196">
    <property type="entry name" value="Ribosomal_L17"/>
    <property type="match status" value="1"/>
</dbReference>
<dbReference type="EMBL" id="DSRT01000031">
    <property type="protein sequence ID" value="HGW29409.1"/>
    <property type="molecule type" value="Genomic_DNA"/>
</dbReference>
<proteinExistence type="inferred from homology"/>
<dbReference type="PANTHER" id="PTHR14413">
    <property type="entry name" value="RIBOSOMAL PROTEIN L17"/>
    <property type="match status" value="1"/>
</dbReference>
<dbReference type="Gene3D" id="3.90.1030.10">
    <property type="entry name" value="Ribosomal protein L17"/>
    <property type="match status" value="1"/>
</dbReference>
<feature type="region of interest" description="Disordered" evidence="6">
    <location>
        <begin position="121"/>
        <end position="171"/>
    </location>
</feature>
<reference evidence="7" key="1">
    <citation type="journal article" date="2020" name="mSystems">
        <title>Genome- and Community-Level Interaction Insights into Carbon Utilization and Element Cycling Functions of Hydrothermarchaeota in Hydrothermal Sediment.</title>
        <authorList>
            <person name="Zhou Z."/>
            <person name="Liu Y."/>
            <person name="Xu W."/>
            <person name="Pan J."/>
            <person name="Luo Z.H."/>
            <person name="Li M."/>
        </authorList>
    </citation>
    <scope>NUCLEOTIDE SEQUENCE [LARGE SCALE GENOMIC DNA]</scope>
    <source>
        <strain evidence="7">SpSt-417</strain>
    </source>
</reference>